<dbReference type="RefSeq" id="WP_261403535.1">
    <property type="nucleotide sequence ID" value="NZ_CP081869.1"/>
</dbReference>
<sequence length="112" mass="11883">MTGVFAYLMRLLFVALMTIGFMGLHSTAEAGIVHHGENGEFVCASPNDAGCQDEAKSGANDLCGPSVCAAVPAPEPRAFPHLSLSDALTFRFFETIALGAMMDRATPPPRRL</sequence>
<accession>A0A9E6R8U8</accession>
<organism evidence="1 2">
    <name type="scientific">Chenggangzhangella methanolivorans</name>
    <dbReference type="NCBI Taxonomy" id="1437009"/>
    <lineage>
        <taxon>Bacteria</taxon>
        <taxon>Pseudomonadati</taxon>
        <taxon>Pseudomonadota</taxon>
        <taxon>Alphaproteobacteria</taxon>
        <taxon>Hyphomicrobiales</taxon>
        <taxon>Methylopilaceae</taxon>
        <taxon>Chenggangzhangella</taxon>
    </lineage>
</organism>
<protein>
    <recommendedName>
        <fullName evidence="3">DUF2946 domain-containing protein</fullName>
    </recommendedName>
</protein>
<reference evidence="1" key="1">
    <citation type="submission" date="2021-08" db="EMBL/GenBank/DDBJ databases">
        <authorList>
            <person name="Zhang H."/>
            <person name="Xu M."/>
            <person name="Yu Z."/>
            <person name="Yang L."/>
            <person name="Cai Y."/>
        </authorList>
    </citation>
    <scope>NUCLEOTIDE SEQUENCE</scope>
    <source>
        <strain evidence="1">CHL1</strain>
    </source>
</reference>
<dbReference type="AlphaFoldDB" id="A0A9E6R8U8"/>
<dbReference type="Proteomes" id="UP000825701">
    <property type="component" value="Chromosome"/>
</dbReference>
<evidence type="ECO:0000313" key="2">
    <source>
        <dbReference type="Proteomes" id="UP000825701"/>
    </source>
</evidence>
<dbReference type="EMBL" id="CP081869">
    <property type="protein sequence ID" value="QZO00341.1"/>
    <property type="molecule type" value="Genomic_DNA"/>
</dbReference>
<name>A0A9E6R8U8_9HYPH</name>
<gene>
    <name evidence="1" type="ORF">K6K41_00665</name>
</gene>
<evidence type="ECO:0000313" key="1">
    <source>
        <dbReference type="EMBL" id="QZO00341.1"/>
    </source>
</evidence>
<proteinExistence type="predicted"/>
<dbReference type="KEGG" id="cmet:K6K41_00665"/>
<evidence type="ECO:0008006" key="3">
    <source>
        <dbReference type="Google" id="ProtNLM"/>
    </source>
</evidence>
<keyword evidence="2" id="KW-1185">Reference proteome</keyword>